<dbReference type="Gramene" id="KQK96642">
    <property type="protein sequence ID" value="KQK96642"/>
    <property type="gene ID" value="SETIT_012376mg"/>
</dbReference>
<dbReference type="EnsemblPlants" id="KQK96642">
    <property type="protein sequence ID" value="KQK96642"/>
    <property type="gene ID" value="SETIT_012376mg"/>
</dbReference>
<evidence type="ECO:0000313" key="2">
    <source>
        <dbReference type="Proteomes" id="UP000004995"/>
    </source>
</evidence>
<dbReference type="InParanoid" id="K3YDR9"/>
<reference evidence="1" key="2">
    <citation type="submission" date="2018-08" db="UniProtKB">
        <authorList>
            <consortium name="EnsemblPlants"/>
        </authorList>
    </citation>
    <scope>IDENTIFICATION</scope>
    <source>
        <strain evidence="1">Yugu1</strain>
    </source>
</reference>
<dbReference type="FunCoup" id="K3YDR9">
    <property type="interactions" value="5"/>
</dbReference>
<evidence type="ECO:0000313" key="1">
    <source>
        <dbReference type="EnsemblPlants" id="KQK96642"/>
    </source>
</evidence>
<dbReference type="OMA" id="RWINGCF"/>
<sequence length="142" mass="16669">MGLALWMRWLWLSRMDGDKTWSSFTFKEKTTAKVFFEASVMVQVGDGATTLFWMDRWINGCFIKMLAPHLWMAVPTRVRNIRTVRDAFQASKKVYKTQWKGFDSLVRLVAWSLSKEWNRRVHERTALQPVALAPVILEEART</sequence>
<protein>
    <recommendedName>
        <fullName evidence="3">Reverse transcriptase zinc-binding domain-containing protein</fullName>
    </recommendedName>
</protein>
<keyword evidence="2" id="KW-1185">Reference proteome</keyword>
<organism evidence="1 2">
    <name type="scientific">Setaria italica</name>
    <name type="common">Foxtail millet</name>
    <name type="synonym">Panicum italicum</name>
    <dbReference type="NCBI Taxonomy" id="4555"/>
    <lineage>
        <taxon>Eukaryota</taxon>
        <taxon>Viridiplantae</taxon>
        <taxon>Streptophyta</taxon>
        <taxon>Embryophyta</taxon>
        <taxon>Tracheophyta</taxon>
        <taxon>Spermatophyta</taxon>
        <taxon>Magnoliopsida</taxon>
        <taxon>Liliopsida</taxon>
        <taxon>Poales</taxon>
        <taxon>Poaceae</taxon>
        <taxon>PACMAD clade</taxon>
        <taxon>Panicoideae</taxon>
        <taxon>Panicodae</taxon>
        <taxon>Paniceae</taxon>
        <taxon>Cenchrinae</taxon>
        <taxon>Setaria</taxon>
    </lineage>
</organism>
<evidence type="ECO:0008006" key="3">
    <source>
        <dbReference type="Google" id="ProtNLM"/>
    </source>
</evidence>
<reference evidence="2" key="1">
    <citation type="journal article" date="2012" name="Nat. Biotechnol.">
        <title>Reference genome sequence of the model plant Setaria.</title>
        <authorList>
            <person name="Bennetzen J.L."/>
            <person name="Schmutz J."/>
            <person name="Wang H."/>
            <person name="Percifield R."/>
            <person name="Hawkins J."/>
            <person name="Pontaroli A.C."/>
            <person name="Estep M."/>
            <person name="Feng L."/>
            <person name="Vaughn J.N."/>
            <person name="Grimwood J."/>
            <person name="Jenkins J."/>
            <person name="Barry K."/>
            <person name="Lindquist E."/>
            <person name="Hellsten U."/>
            <person name="Deshpande S."/>
            <person name="Wang X."/>
            <person name="Wu X."/>
            <person name="Mitros T."/>
            <person name="Triplett J."/>
            <person name="Yang X."/>
            <person name="Ye C.Y."/>
            <person name="Mauro-Herrera M."/>
            <person name="Wang L."/>
            <person name="Li P."/>
            <person name="Sharma M."/>
            <person name="Sharma R."/>
            <person name="Ronald P.C."/>
            <person name="Panaud O."/>
            <person name="Kellogg E.A."/>
            <person name="Brutnell T.P."/>
            <person name="Doust A.N."/>
            <person name="Tuskan G.A."/>
            <person name="Rokhsar D."/>
            <person name="Devos K.M."/>
        </authorList>
    </citation>
    <scope>NUCLEOTIDE SEQUENCE [LARGE SCALE GENOMIC DNA]</scope>
    <source>
        <strain evidence="2">cv. Yugu1</strain>
    </source>
</reference>
<name>K3YDR9_SETIT</name>
<dbReference type="Proteomes" id="UP000004995">
    <property type="component" value="Unassembled WGS sequence"/>
</dbReference>
<dbReference type="AlphaFoldDB" id="K3YDR9"/>
<dbReference type="HOGENOM" id="CLU_125707_0_0_1"/>
<dbReference type="EMBL" id="AGNK02004219">
    <property type="status" value="NOT_ANNOTATED_CDS"/>
    <property type="molecule type" value="Genomic_DNA"/>
</dbReference>
<accession>K3YDR9</accession>
<dbReference type="eggNOG" id="KOG1075">
    <property type="taxonomic scope" value="Eukaryota"/>
</dbReference>
<proteinExistence type="predicted"/>